<sequence>MFNALFSAHSLLSWALFVVLAILIKPISAFTCKKLSEYINTIESGIYDKERVISGLITECNSLYLQNVETKKELDSMIEKNKKSFQEKTALEISKIEEQYNKKKKDIDSAIEKHYQMVLYSVYTDYVDVFCESFKKHSHDSNQISDNKINDSILNEFNK</sequence>
<evidence type="ECO:0000313" key="1">
    <source>
        <dbReference type="EMBL" id="ETO91843.1"/>
    </source>
</evidence>
<keyword evidence="2" id="KW-1185">Reference proteome</keyword>
<dbReference type="EMBL" id="AXCJ01000001">
    <property type="protein sequence ID" value="ETO91843.1"/>
    <property type="molecule type" value="Genomic_DNA"/>
</dbReference>
<evidence type="ECO:0000313" key="2">
    <source>
        <dbReference type="Proteomes" id="UP000018951"/>
    </source>
</evidence>
<organism evidence="1 2">
    <name type="scientific">Candidatus Xenolissoclinum pacificiensis L6</name>
    <dbReference type="NCBI Taxonomy" id="1401685"/>
    <lineage>
        <taxon>Bacteria</taxon>
        <taxon>Pseudomonadati</taxon>
        <taxon>Pseudomonadota</taxon>
        <taxon>Alphaproteobacteria</taxon>
        <taxon>Rickettsiales</taxon>
        <taxon>Anaplasmataceae</taxon>
        <taxon>Candidatus Xenolissoclinum</taxon>
    </lineage>
</organism>
<name>W2V313_9RICK</name>
<reference evidence="1 2" key="1">
    <citation type="journal article" date="2013" name="PLoS ONE">
        <title>Bacterial endosymbiosis in a chordate host: long-term co-evolution and conservation of secondary metabolism.</title>
        <authorList>
            <person name="Kwan J.C."/>
            <person name="Schmidt E.W."/>
        </authorList>
    </citation>
    <scope>NUCLEOTIDE SEQUENCE [LARGE SCALE GENOMIC DNA]</scope>
    <source>
        <strain evidence="2">L6</strain>
    </source>
</reference>
<gene>
    <name evidence="1" type="ORF">P857_1021</name>
</gene>
<accession>W2V313</accession>
<comment type="caution">
    <text evidence="1">The sequence shown here is derived from an EMBL/GenBank/DDBJ whole genome shotgun (WGS) entry which is preliminary data.</text>
</comment>
<protein>
    <submittedName>
        <fullName evidence="1">Uncharacterized protein</fullName>
    </submittedName>
</protein>
<proteinExistence type="predicted"/>
<dbReference type="STRING" id="1401685.P857_1021"/>
<dbReference type="AlphaFoldDB" id="W2V313"/>
<dbReference type="Proteomes" id="UP000018951">
    <property type="component" value="Unassembled WGS sequence"/>
</dbReference>